<accession>A0A0U5CN98</accession>
<dbReference type="AlphaFoldDB" id="A0A0U5CN98"/>
<dbReference type="PANTHER" id="PTHR10039">
    <property type="entry name" value="AMELOGENIN"/>
    <property type="match status" value="1"/>
</dbReference>
<sequence>MKTQPGLDALDECQTASSTRTKFIDELLSLQSRHDANILVTSRLINDVAERFQQATLLEIRANPEDVGVFLAANMANMPASVRRSEPLQDSIKTAILEAIDSMLLLARLYIEFLEDKMTPRAMRNALDELQRRAQGKLGEDR</sequence>
<organism evidence="1 2">
    <name type="scientific">Aspergillus calidoustus</name>
    <dbReference type="NCBI Taxonomy" id="454130"/>
    <lineage>
        <taxon>Eukaryota</taxon>
        <taxon>Fungi</taxon>
        <taxon>Dikarya</taxon>
        <taxon>Ascomycota</taxon>
        <taxon>Pezizomycotina</taxon>
        <taxon>Eurotiomycetes</taxon>
        <taxon>Eurotiomycetidae</taxon>
        <taxon>Eurotiales</taxon>
        <taxon>Aspergillaceae</taxon>
        <taxon>Aspergillus</taxon>
        <taxon>Aspergillus subgen. Nidulantes</taxon>
    </lineage>
</organism>
<evidence type="ECO:0000313" key="2">
    <source>
        <dbReference type="Proteomes" id="UP000054771"/>
    </source>
</evidence>
<dbReference type="Proteomes" id="UP000054771">
    <property type="component" value="Unassembled WGS sequence"/>
</dbReference>
<dbReference type="PANTHER" id="PTHR10039:SF15">
    <property type="entry name" value="NACHT DOMAIN-CONTAINING PROTEIN"/>
    <property type="match status" value="1"/>
</dbReference>
<gene>
    <name evidence="1" type="ORF">ASPCAL02749</name>
</gene>
<dbReference type="OrthoDB" id="1577640at2759"/>
<dbReference type="EMBL" id="CDMC01000002">
    <property type="protein sequence ID" value="CEN60308.1"/>
    <property type="molecule type" value="Genomic_DNA"/>
</dbReference>
<dbReference type="STRING" id="454130.A0A0U5CN98"/>
<reference evidence="2" key="1">
    <citation type="journal article" date="2016" name="Genome Announc.">
        <title>Draft genome sequences of fungus Aspergillus calidoustus.</title>
        <authorList>
            <person name="Horn F."/>
            <person name="Linde J."/>
            <person name="Mattern D.J."/>
            <person name="Walther G."/>
            <person name="Guthke R."/>
            <person name="Scherlach K."/>
            <person name="Martin K."/>
            <person name="Brakhage A.A."/>
            <person name="Petzke L."/>
            <person name="Valiante V."/>
        </authorList>
    </citation>
    <scope>NUCLEOTIDE SEQUENCE [LARGE SCALE GENOMIC DNA]</scope>
    <source>
        <strain evidence="2">SF006504</strain>
    </source>
</reference>
<proteinExistence type="predicted"/>
<name>A0A0U5CN98_ASPCI</name>
<protein>
    <submittedName>
        <fullName evidence="1">Uncharacterized protein</fullName>
    </submittedName>
</protein>
<keyword evidence="2" id="KW-1185">Reference proteome</keyword>
<dbReference type="OMA" id="DECQMSG"/>
<evidence type="ECO:0000313" key="1">
    <source>
        <dbReference type="EMBL" id="CEN60308.1"/>
    </source>
</evidence>